<dbReference type="InterPro" id="IPR052159">
    <property type="entry name" value="Competence_DNA_uptake"/>
</dbReference>
<gene>
    <name evidence="2" type="ORF">BTO22_05055</name>
</gene>
<dbReference type="InterPro" id="IPR036866">
    <property type="entry name" value="RibonucZ/Hydroxyglut_hydro"/>
</dbReference>
<reference evidence="2 3" key="1">
    <citation type="submission" date="2016-12" db="EMBL/GenBank/DDBJ databases">
        <title>Diversity of luminous bacteria.</title>
        <authorList>
            <person name="Yoshizawa S."/>
            <person name="Kogure K."/>
        </authorList>
    </citation>
    <scope>NUCLEOTIDE SEQUENCE [LARGE SCALE GENOMIC DNA]</scope>
    <source>
        <strain evidence="2 3">ATCC 33715</strain>
    </source>
</reference>
<sequence>MKTSNSTKKLKCSFYFLPAGNGDCVLIQYQDDDSAYRNILIDGGNRNQLEFQQQKRKILEILDEGRKGRLDLVIVTHSDDDHIKGILKLVMDKQLEGYVDKFWFNSEKTISELLFSPFQHTQPYLVDEQASGAERSSRNQDHDLYHELDKNNKWDHEVISFPKEEVIGNLKLTVLSPTIEKLQKLDEHWPQMPLNAKNVSRSAKCVSDHNQSLNQLMKGLDSFEEDVSPVNGASIALMLEWCSRRYLLLSDSHPSVIVDSLADFIPENKEALDFDLVKVSHHG</sequence>
<evidence type="ECO:0000259" key="1">
    <source>
        <dbReference type="Pfam" id="PF00753"/>
    </source>
</evidence>
<dbReference type="SUPFAM" id="SSF56281">
    <property type="entry name" value="Metallo-hydrolase/oxidoreductase"/>
    <property type="match status" value="1"/>
</dbReference>
<feature type="non-terminal residue" evidence="2">
    <location>
        <position position="283"/>
    </location>
</feature>
<accession>A0A2S7XCA2</accession>
<dbReference type="Gene3D" id="3.60.15.10">
    <property type="entry name" value="Ribonuclease Z/Hydroxyacylglutathione hydrolase-like"/>
    <property type="match status" value="1"/>
</dbReference>
<dbReference type="Pfam" id="PF00753">
    <property type="entry name" value="Lactamase_B"/>
    <property type="match status" value="1"/>
</dbReference>
<organism evidence="2 3">
    <name type="scientific">Aliivibrio sifiae</name>
    <dbReference type="NCBI Taxonomy" id="566293"/>
    <lineage>
        <taxon>Bacteria</taxon>
        <taxon>Pseudomonadati</taxon>
        <taxon>Pseudomonadota</taxon>
        <taxon>Gammaproteobacteria</taxon>
        <taxon>Vibrionales</taxon>
        <taxon>Vibrionaceae</taxon>
        <taxon>Aliivibrio</taxon>
    </lineage>
</organism>
<feature type="domain" description="Metallo-beta-lactamase" evidence="1">
    <location>
        <begin position="19"/>
        <end position="89"/>
    </location>
</feature>
<dbReference type="AlphaFoldDB" id="A0A2S7XCA2"/>
<evidence type="ECO:0000313" key="3">
    <source>
        <dbReference type="Proteomes" id="UP000239263"/>
    </source>
</evidence>
<proteinExistence type="predicted"/>
<dbReference type="PANTHER" id="PTHR30619:SF1">
    <property type="entry name" value="RECOMBINATION PROTEIN 2"/>
    <property type="match status" value="1"/>
</dbReference>
<dbReference type="PANTHER" id="PTHR30619">
    <property type="entry name" value="DNA INTERNALIZATION/COMPETENCE PROTEIN COMEC/REC2"/>
    <property type="match status" value="1"/>
</dbReference>
<comment type="caution">
    <text evidence="2">The sequence shown here is derived from an EMBL/GenBank/DDBJ whole genome shotgun (WGS) entry which is preliminary data.</text>
</comment>
<dbReference type="RefSeq" id="WP_105054554.1">
    <property type="nucleotide sequence ID" value="NZ_CAWNRT010000001.1"/>
</dbReference>
<dbReference type="Proteomes" id="UP000239263">
    <property type="component" value="Unassembled WGS sequence"/>
</dbReference>
<dbReference type="EMBL" id="MSCO01000001">
    <property type="protein sequence ID" value="PQJ88989.1"/>
    <property type="molecule type" value="Genomic_DNA"/>
</dbReference>
<dbReference type="InterPro" id="IPR001279">
    <property type="entry name" value="Metallo-B-lactamas"/>
</dbReference>
<evidence type="ECO:0000313" key="2">
    <source>
        <dbReference type="EMBL" id="PQJ88989.1"/>
    </source>
</evidence>
<protein>
    <recommendedName>
        <fullName evidence="1">Metallo-beta-lactamase domain-containing protein</fullName>
    </recommendedName>
</protein>
<name>A0A2S7XCA2_9GAMM</name>